<evidence type="ECO:0000256" key="1">
    <source>
        <dbReference type="SAM" id="SignalP"/>
    </source>
</evidence>
<protein>
    <submittedName>
        <fullName evidence="2">UrcA family protein</fullName>
    </submittedName>
</protein>
<proteinExistence type="predicted"/>
<feature type="chain" id="PRO_5046904209" evidence="1">
    <location>
        <begin position="28"/>
        <end position="138"/>
    </location>
</feature>
<dbReference type="EMBL" id="JAVDVW010000002">
    <property type="protein sequence ID" value="MDR7100498.1"/>
    <property type="molecule type" value="Genomic_DNA"/>
</dbReference>
<reference evidence="2 3" key="1">
    <citation type="submission" date="2023-07" db="EMBL/GenBank/DDBJ databases">
        <title>Sorghum-associated microbial communities from plants grown in Nebraska, USA.</title>
        <authorList>
            <person name="Schachtman D."/>
        </authorList>
    </citation>
    <scope>NUCLEOTIDE SEQUENCE [LARGE SCALE GENOMIC DNA]</scope>
    <source>
        <strain evidence="2 3">BE187</strain>
    </source>
</reference>
<gene>
    <name evidence="2" type="ORF">J2X04_002879</name>
</gene>
<comment type="caution">
    <text evidence="2">The sequence shown here is derived from an EMBL/GenBank/DDBJ whole genome shotgun (WGS) entry which is preliminary data.</text>
</comment>
<name>A0ABU1VTQ9_9GAMM</name>
<evidence type="ECO:0000313" key="2">
    <source>
        <dbReference type="EMBL" id="MDR7100498.1"/>
    </source>
</evidence>
<dbReference type="InterPro" id="IPR030972">
    <property type="entry name" value="UrcA_uranyl"/>
</dbReference>
<sequence>MADKSVAVRALPVGLLLALASGGAAIAQGTKPTEVKEITVVAPRITYQTKREGGSVIPKEVAIAKKTALVSYADLDLSRSADLYTLEDRIAKAAATVCEELAQELPDGEPATAVCTRRATDDAMAHLRMMTRNMATRP</sequence>
<accession>A0ABU1VTQ9</accession>
<feature type="signal peptide" evidence="1">
    <location>
        <begin position="1"/>
        <end position="27"/>
    </location>
</feature>
<organism evidence="2 3">
    <name type="scientific">Agrilutibacter niabensis</name>
    <dbReference type="NCBI Taxonomy" id="380628"/>
    <lineage>
        <taxon>Bacteria</taxon>
        <taxon>Pseudomonadati</taxon>
        <taxon>Pseudomonadota</taxon>
        <taxon>Gammaproteobacteria</taxon>
        <taxon>Lysobacterales</taxon>
        <taxon>Lysobacteraceae</taxon>
        <taxon>Agrilutibacter</taxon>
    </lineage>
</organism>
<keyword evidence="1" id="KW-0732">Signal</keyword>
<dbReference type="NCBIfam" id="TIGR04433">
    <property type="entry name" value="UrcA_uranyl"/>
    <property type="match status" value="1"/>
</dbReference>
<dbReference type="RefSeq" id="WP_310055320.1">
    <property type="nucleotide sequence ID" value="NZ_JAVDVW010000002.1"/>
</dbReference>
<evidence type="ECO:0000313" key="3">
    <source>
        <dbReference type="Proteomes" id="UP001267878"/>
    </source>
</evidence>
<keyword evidence="3" id="KW-1185">Reference proteome</keyword>
<dbReference type="Proteomes" id="UP001267878">
    <property type="component" value="Unassembled WGS sequence"/>
</dbReference>